<evidence type="ECO:0000256" key="1">
    <source>
        <dbReference type="SAM" id="Coils"/>
    </source>
</evidence>
<dbReference type="Proteomes" id="UP000245461">
    <property type="component" value="Unassembled WGS sequence"/>
</dbReference>
<name>A0A317DVE0_9PROT</name>
<dbReference type="RefSeq" id="WP_109907999.1">
    <property type="nucleotide sequence ID" value="NZ_QGLE01000018.1"/>
</dbReference>
<accession>A0A317DVE0</accession>
<comment type="caution">
    <text evidence="2">The sequence shown here is derived from an EMBL/GenBank/DDBJ whole genome shotgun (WGS) entry which is preliminary data.</text>
</comment>
<evidence type="ECO:0000313" key="2">
    <source>
        <dbReference type="EMBL" id="PWR17940.1"/>
    </source>
</evidence>
<protein>
    <submittedName>
        <fullName evidence="2">Uncharacterized protein</fullName>
    </submittedName>
</protein>
<proteinExistence type="predicted"/>
<feature type="coiled-coil region" evidence="1">
    <location>
        <begin position="136"/>
        <end position="163"/>
    </location>
</feature>
<reference evidence="2 3" key="1">
    <citation type="submission" date="2018-05" db="EMBL/GenBank/DDBJ databases">
        <title>Zavarzinia sp. HR-AS.</title>
        <authorList>
            <person name="Lee Y."/>
            <person name="Jeon C.O."/>
        </authorList>
    </citation>
    <scope>NUCLEOTIDE SEQUENCE [LARGE SCALE GENOMIC DNA]</scope>
    <source>
        <strain evidence="2 3">HR-AS</strain>
    </source>
</reference>
<gene>
    <name evidence="2" type="ORF">DKG74_20255</name>
</gene>
<keyword evidence="1" id="KW-0175">Coiled coil</keyword>
<sequence>MKSPRQALSVWISSDLLALIKGVAGNYPPREFIRNALYEAVGARRDGLSPAHVINHLKEVHETTKAITKQLALHKASIEEHEHAANNDTIEQALSVMAVRQEQSLKLLMQVTVTLEDTYAEVLADHSPPLTPSDRRDAMSEKYRQLKDRLNAEIAQLQADERERGAAE</sequence>
<dbReference type="AlphaFoldDB" id="A0A317DVE0"/>
<dbReference type="EMBL" id="QGLE01000018">
    <property type="protein sequence ID" value="PWR17940.1"/>
    <property type="molecule type" value="Genomic_DNA"/>
</dbReference>
<evidence type="ECO:0000313" key="3">
    <source>
        <dbReference type="Proteomes" id="UP000245461"/>
    </source>
</evidence>
<keyword evidence="3" id="KW-1185">Reference proteome</keyword>
<organism evidence="2 3">
    <name type="scientific">Zavarzinia aquatilis</name>
    <dbReference type="NCBI Taxonomy" id="2211142"/>
    <lineage>
        <taxon>Bacteria</taxon>
        <taxon>Pseudomonadati</taxon>
        <taxon>Pseudomonadota</taxon>
        <taxon>Alphaproteobacteria</taxon>
        <taxon>Rhodospirillales</taxon>
        <taxon>Zavarziniaceae</taxon>
        <taxon>Zavarzinia</taxon>
    </lineage>
</organism>